<evidence type="ECO:0000259" key="1">
    <source>
        <dbReference type="Pfam" id="PF13443"/>
    </source>
</evidence>
<protein>
    <recommendedName>
        <fullName evidence="1">HTH cro/C1-type domain-containing protein</fullName>
    </recommendedName>
</protein>
<dbReference type="AlphaFoldDB" id="A0A2K8ZBZ6"/>
<dbReference type="KEGG" id="spir:CWM47_18235"/>
<dbReference type="Proteomes" id="UP000232883">
    <property type="component" value="Chromosome"/>
</dbReference>
<sequence length="36" mass="3993">MRFGTLEALCWALDCQPGDLLEYVHEAEINSASLPV</sequence>
<gene>
    <name evidence="2" type="ORF">CWM47_18235</name>
</gene>
<organism evidence="2 3">
    <name type="scientific">Spirosoma pollinicola</name>
    <dbReference type="NCBI Taxonomy" id="2057025"/>
    <lineage>
        <taxon>Bacteria</taxon>
        <taxon>Pseudomonadati</taxon>
        <taxon>Bacteroidota</taxon>
        <taxon>Cytophagia</taxon>
        <taxon>Cytophagales</taxon>
        <taxon>Cytophagaceae</taxon>
        <taxon>Spirosoma</taxon>
    </lineage>
</organism>
<proteinExistence type="predicted"/>
<reference evidence="2 3" key="1">
    <citation type="submission" date="2017-11" db="EMBL/GenBank/DDBJ databases">
        <title>Taxonomic description and genome sequences of Spirosoma HA7 sp. nov., isolated from pollen microhabitat of Corylus avellana.</title>
        <authorList>
            <person name="Ambika Manirajan B."/>
            <person name="Suarez C."/>
            <person name="Ratering S."/>
            <person name="Geissler-Plaum R."/>
            <person name="Cardinale M."/>
            <person name="Sylvia S."/>
        </authorList>
    </citation>
    <scope>NUCLEOTIDE SEQUENCE [LARGE SCALE GENOMIC DNA]</scope>
    <source>
        <strain evidence="2 3">HA7</strain>
    </source>
</reference>
<dbReference type="Pfam" id="PF13443">
    <property type="entry name" value="HTH_26"/>
    <property type="match status" value="1"/>
</dbReference>
<accession>A0A2K8ZBZ6</accession>
<evidence type="ECO:0000313" key="2">
    <source>
        <dbReference type="EMBL" id="AUD07364.1"/>
    </source>
</evidence>
<evidence type="ECO:0000313" key="3">
    <source>
        <dbReference type="Proteomes" id="UP000232883"/>
    </source>
</evidence>
<dbReference type="InterPro" id="IPR001387">
    <property type="entry name" value="Cro/C1-type_HTH"/>
</dbReference>
<dbReference type="OrthoDB" id="9805309at2"/>
<dbReference type="EMBL" id="CP025096">
    <property type="protein sequence ID" value="AUD07364.1"/>
    <property type="molecule type" value="Genomic_DNA"/>
</dbReference>
<keyword evidence="3" id="KW-1185">Reference proteome</keyword>
<name>A0A2K8ZBZ6_9BACT</name>
<feature type="domain" description="HTH cro/C1-type" evidence="1">
    <location>
        <begin position="1"/>
        <end position="25"/>
    </location>
</feature>